<dbReference type="Pfam" id="PF19669">
    <property type="entry name" value="DUF6172"/>
    <property type="match status" value="1"/>
</dbReference>
<evidence type="ECO:0000313" key="3">
    <source>
        <dbReference type="Proteomes" id="UP001596270"/>
    </source>
</evidence>
<accession>A0ABW1TTR1</accession>
<dbReference type="RefSeq" id="WP_371435659.1">
    <property type="nucleotide sequence ID" value="NZ_JBHSRS010000013.1"/>
</dbReference>
<gene>
    <name evidence="2" type="ORF">ACFQND_05530</name>
</gene>
<dbReference type="InterPro" id="IPR046170">
    <property type="entry name" value="DUF6172"/>
</dbReference>
<dbReference type="Proteomes" id="UP001596270">
    <property type="component" value="Unassembled WGS sequence"/>
</dbReference>
<reference evidence="3" key="1">
    <citation type="journal article" date="2019" name="Int. J. Syst. Evol. Microbiol.">
        <title>The Global Catalogue of Microorganisms (GCM) 10K type strain sequencing project: providing services to taxonomists for standard genome sequencing and annotation.</title>
        <authorList>
            <consortium name="The Broad Institute Genomics Platform"/>
            <consortium name="The Broad Institute Genome Sequencing Center for Infectious Disease"/>
            <person name="Wu L."/>
            <person name="Ma J."/>
        </authorList>
    </citation>
    <scope>NUCLEOTIDE SEQUENCE [LARGE SCALE GENOMIC DNA]</scope>
    <source>
        <strain evidence="3">CCUG 39402</strain>
    </source>
</reference>
<protein>
    <submittedName>
        <fullName evidence="2">DUF6172 family protein</fullName>
    </submittedName>
</protein>
<keyword evidence="3" id="KW-1185">Reference proteome</keyword>
<feature type="region of interest" description="Disordered" evidence="1">
    <location>
        <begin position="89"/>
        <end position="111"/>
    </location>
</feature>
<sequence length="111" mass="12422">MRKTYQLQIEGKNRDRLLEAAKHDIRKYAKRERAKALPKGVDFWDFDCKAGASDATAAEVHFAELMGAIDALVKDGGTQFYVEVVAKQGHRTARPRVEGDDAHGDVYDDAE</sequence>
<evidence type="ECO:0000256" key="1">
    <source>
        <dbReference type="SAM" id="MobiDB-lite"/>
    </source>
</evidence>
<comment type="caution">
    <text evidence="2">The sequence shown here is derived from an EMBL/GenBank/DDBJ whole genome shotgun (WGS) entry which is preliminary data.</text>
</comment>
<feature type="compositionally biased region" description="Basic and acidic residues" evidence="1">
    <location>
        <begin position="95"/>
        <end position="111"/>
    </location>
</feature>
<dbReference type="EMBL" id="JBHSRS010000013">
    <property type="protein sequence ID" value="MFC6280690.1"/>
    <property type="molecule type" value="Genomic_DNA"/>
</dbReference>
<proteinExistence type="predicted"/>
<evidence type="ECO:0000313" key="2">
    <source>
        <dbReference type="EMBL" id="MFC6280690.1"/>
    </source>
</evidence>
<name>A0ABW1TTR1_9BURK</name>
<organism evidence="2 3">
    <name type="scientific">Polaromonas aquatica</name>
    <dbReference type="NCBI Taxonomy" id="332657"/>
    <lineage>
        <taxon>Bacteria</taxon>
        <taxon>Pseudomonadati</taxon>
        <taxon>Pseudomonadota</taxon>
        <taxon>Betaproteobacteria</taxon>
        <taxon>Burkholderiales</taxon>
        <taxon>Comamonadaceae</taxon>
        <taxon>Polaromonas</taxon>
    </lineage>
</organism>